<accession>A0A8J3BF15</accession>
<evidence type="ECO:0000256" key="1">
    <source>
        <dbReference type="ARBA" id="ARBA00000073"/>
    </source>
</evidence>
<dbReference type="PANTHER" id="PTHR21600">
    <property type="entry name" value="MITOCHONDRIAL RNA PSEUDOURIDINE SYNTHASE"/>
    <property type="match status" value="1"/>
</dbReference>
<evidence type="ECO:0000259" key="5">
    <source>
        <dbReference type="Pfam" id="PF00849"/>
    </source>
</evidence>
<dbReference type="AlphaFoldDB" id="A0A8J3BF15"/>
<protein>
    <recommendedName>
        <fullName evidence="3">RNA pseudouridylate synthase</fullName>
    </recommendedName>
    <alternativeName>
        <fullName evidence="4">RNA-uridine isomerase</fullName>
    </alternativeName>
</protein>
<evidence type="ECO:0000313" key="6">
    <source>
        <dbReference type="EMBL" id="GGJ99227.1"/>
    </source>
</evidence>
<dbReference type="Gene3D" id="3.30.2350.10">
    <property type="entry name" value="Pseudouridine synthase"/>
    <property type="match status" value="1"/>
</dbReference>
<dbReference type="Proteomes" id="UP000637720">
    <property type="component" value="Unassembled WGS sequence"/>
</dbReference>
<feature type="domain" description="Pseudouridine synthase RsuA/RluA-like" evidence="5">
    <location>
        <begin position="12"/>
        <end position="140"/>
    </location>
</feature>
<dbReference type="PANTHER" id="PTHR21600:SF44">
    <property type="entry name" value="RIBOSOMAL LARGE SUBUNIT PSEUDOURIDINE SYNTHASE D"/>
    <property type="match status" value="1"/>
</dbReference>
<evidence type="ECO:0000313" key="7">
    <source>
        <dbReference type="Proteomes" id="UP000637720"/>
    </source>
</evidence>
<comment type="catalytic activity">
    <reaction evidence="1">
        <text>a uridine in RNA = a pseudouridine in RNA</text>
        <dbReference type="Rhea" id="RHEA:48348"/>
        <dbReference type="Rhea" id="RHEA-COMP:12068"/>
        <dbReference type="Rhea" id="RHEA-COMP:12069"/>
        <dbReference type="ChEBI" id="CHEBI:65314"/>
        <dbReference type="ChEBI" id="CHEBI:65315"/>
    </reaction>
</comment>
<gene>
    <name evidence="6" type="ORF">GCM10007043_11620</name>
</gene>
<organism evidence="6 7">
    <name type="scientific">Calditerricola satsumensis</name>
    <dbReference type="NCBI Taxonomy" id="373054"/>
    <lineage>
        <taxon>Bacteria</taxon>
        <taxon>Bacillati</taxon>
        <taxon>Bacillota</taxon>
        <taxon>Bacilli</taxon>
        <taxon>Bacillales</taxon>
        <taxon>Bacillaceae</taxon>
        <taxon>Calditerricola</taxon>
    </lineage>
</organism>
<dbReference type="EMBL" id="BMOF01000018">
    <property type="protein sequence ID" value="GGJ99227.1"/>
    <property type="molecule type" value="Genomic_DNA"/>
</dbReference>
<name>A0A8J3BF15_9BACI</name>
<reference evidence="6" key="1">
    <citation type="journal article" date="2014" name="Int. J. Syst. Evol. Microbiol.">
        <title>Complete genome sequence of Corynebacterium casei LMG S-19264T (=DSM 44701T), isolated from a smear-ripened cheese.</title>
        <authorList>
            <consortium name="US DOE Joint Genome Institute (JGI-PGF)"/>
            <person name="Walter F."/>
            <person name="Albersmeier A."/>
            <person name="Kalinowski J."/>
            <person name="Ruckert C."/>
        </authorList>
    </citation>
    <scope>NUCLEOTIDE SEQUENCE</scope>
    <source>
        <strain evidence="6">JCM 14719</strain>
    </source>
</reference>
<evidence type="ECO:0000256" key="3">
    <source>
        <dbReference type="ARBA" id="ARBA00031870"/>
    </source>
</evidence>
<dbReference type="GO" id="GO:0003723">
    <property type="term" value="F:RNA binding"/>
    <property type="evidence" value="ECO:0007669"/>
    <property type="project" value="InterPro"/>
</dbReference>
<dbReference type="SUPFAM" id="SSF55120">
    <property type="entry name" value="Pseudouridine synthase"/>
    <property type="match status" value="1"/>
</dbReference>
<dbReference type="GO" id="GO:0009982">
    <property type="term" value="F:pseudouridine synthase activity"/>
    <property type="evidence" value="ECO:0007669"/>
    <property type="project" value="InterPro"/>
</dbReference>
<dbReference type="InterPro" id="IPR020103">
    <property type="entry name" value="PsdUridine_synth_cat_dom_sf"/>
</dbReference>
<keyword evidence="7" id="KW-1185">Reference proteome</keyword>
<proteinExistence type="inferred from homology"/>
<evidence type="ECO:0000256" key="4">
    <source>
        <dbReference type="ARBA" id="ARBA00033164"/>
    </source>
</evidence>
<comment type="caution">
    <text evidence="6">The sequence shown here is derived from an EMBL/GenBank/DDBJ whole genome shotgun (WGS) entry which is preliminary data.</text>
</comment>
<evidence type="ECO:0000256" key="2">
    <source>
        <dbReference type="ARBA" id="ARBA00010876"/>
    </source>
</evidence>
<sequence>MHPTVHHPRGTLMDAVLAYWAARGETRAFHPVTRLDVGTSGATLIAKHPEAHAGLARLLAAGAVRKTYLACAEGRLDRSSGVIDAPIGRVSGSIIQRAVRPDGQPARTRYRVVARKAAGTLLMVRPLTGRTHQIRVHLAHLGHPLFGDDLYGGARMLLARPALHAWRLAFPHPRTGTLLRVEAPLPADFRAFLARLGIPLPPHRRGGL</sequence>
<dbReference type="InterPro" id="IPR006145">
    <property type="entry name" value="PsdUridine_synth_RsuA/RluA"/>
</dbReference>
<dbReference type="Pfam" id="PF00849">
    <property type="entry name" value="PseudoU_synth_2"/>
    <property type="match status" value="1"/>
</dbReference>
<comment type="similarity">
    <text evidence="2">Belongs to the pseudouridine synthase RluA family.</text>
</comment>
<dbReference type="InterPro" id="IPR050188">
    <property type="entry name" value="RluA_PseudoU_synthase"/>
</dbReference>
<dbReference type="GO" id="GO:0000455">
    <property type="term" value="P:enzyme-directed rRNA pseudouridine synthesis"/>
    <property type="evidence" value="ECO:0007669"/>
    <property type="project" value="TreeGrafter"/>
</dbReference>
<reference evidence="6" key="2">
    <citation type="submission" date="2020-09" db="EMBL/GenBank/DDBJ databases">
        <authorList>
            <person name="Sun Q."/>
            <person name="Ohkuma M."/>
        </authorList>
    </citation>
    <scope>NUCLEOTIDE SEQUENCE</scope>
    <source>
        <strain evidence="6">JCM 14719</strain>
    </source>
</reference>
<dbReference type="GO" id="GO:0140098">
    <property type="term" value="F:catalytic activity, acting on RNA"/>
    <property type="evidence" value="ECO:0007669"/>
    <property type="project" value="UniProtKB-ARBA"/>
</dbReference>
<dbReference type="CDD" id="cd02869">
    <property type="entry name" value="PseudoU_synth_RluA_like"/>
    <property type="match status" value="1"/>
</dbReference>